<dbReference type="PANTHER" id="PTHR37984:SF7">
    <property type="entry name" value="INTEGRASE CATALYTIC DOMAIN-CONTAINING PROTEIN"/>
    <property type="match status" value="1"/>
</dbReference>
<proteinExistence type="predicted"/>
<feature type="compositionally biased region" description="Basic and acidic residues" evidence="1">
    <location>
        <begin position="226"/>
        <end position="237"/>
    </location>
</feature>
<gene>
    <name evidence="3" type="ORF">PoB_007110100</name>
</gene>
<accession>A0AAV4DL47</accession>
<dbReference type="AlphaFoldDB" id="A0AAV4DL47"/>
<dbReference type="InterPro" id="IPR036397">
    <property type="entry name" value="RNaseH_sf"/>
</dbReference>
<evidence type="ECO:0000256" key="1">
    <source>
        <dbReference type="SAM" id="MobiDB-lite"/>
    </source>
</evidence>
<dbReference type="InterPro" id="IPR050951">
    <property type="entry name" value="Retrovirus_Pol_polyprotein"/>
</dbReference>
<feature type="region of interest" description="Disordered" evidence="1">
    <location>
        <begin position="206"/>
        <end position="237"/>
    </location>
</feature>
<dbReference type="Pfam" id="PF00665">
    <property type="entry name" value="rve"/>
    <property type="match status" value="1"/>
</dbReference>
<sequence>MAWEQERRFDRSQRIVGCERRFHHNEWQKKKPIKSHDIPSIPWQKVASDIFTINGKNYLLVVDYRYYSHFVELALLNDTRSSTIVTHFKSIFSRHGIPQTLITDNGPNHVSREFKQFTSSWEIEHITSSPRYPQSNGLAERMVQTVKNLISKAGDTDPYLALLNLRAAPLKNLPSPAELLMGRKLKTKLLIASKLLRPKKQSPAVIKNTMRKSQADQQKYYNRGTIENRRDSLREES</sequence>
<dbReference type="PANTHER" id="PTHR37984">
    <property type="entry name" value="PROTEIN CBG26694"/>
    <property type="match status" value="1"/>
</dbReference>
<dbReference type="GO" id="GO:0003676">
    <property type="term" value="F:nucleic acid binding"/>
    <property type="evidence" value="ECO:0007669"/>
    <property type="project" value="InterPro"/>
</dbReference>
<dbReference type="Gene3D" id="3.30.420.10">
    <property type="entry name" value="Ribonuclease H-like superfamily/Ribonuclease H"/>
    <property type="match status" value="1"/>
</dbReference>
<evidence type="ECO:0000313" key="3">
    <source>
        <dbReference type="EMBL" id="GFO44596.1"/>
    </source>
</evidence>
<evidence type="ECO:0000313" key="4">
    <source>
        <dbReference type="Proteomes" id="UP000735302"/>
    </source>
</evidence>
<keyword evidence="4" id="KW-1185">Reference proteome</keyword>
<dbReference type="FunFam" id="3.30.420.10:FF:000063">
    <property type="entry name" value="Retrovirus-related Pol polyprotein from transposon 297-like Protein"/>
    <property type="match status" value="1"/>
</dbReference>
<dbReference type="Proteomes" id="UP000735302">
    <property type="component" value="Unassembled WGS sequence"/>
</dbReference>
<dbReference type="EMBL" id="BLXT01007977">
    <property type="protein sequence ID" value="GFO44596.1"/>
    <property type="molecule type" value="Genomic_DNA"/>
</dbReference>
<name>A0AAV4DL47_9GAST</name>
<dbReference type="InterPro" id="IPR012337">
    <property type="entry name" value="RNaseH-like_sf"/>
</dbReference>
<evidence type="ECO:0000259" key="2">
    <source>
        <dbReference type="PROSITE" id="PS50994"/>
    </source>
</evidence>
<reference evidence="3 4" key="1">
    <citation type="journal article" date="2021" name="Elife">
        <title>Chloroplast acquisition without the gene transfer in kleptoplastic sea slugs, Plakobranchus ocellatus.</title>
        <authorList>
            <person name="Maeda T."/>
            <person name="Takahashi S."/>
            <person name="Yoshida T."/>
            <person name="Shimamura S."/>
            <person name="Takaki Y."/>
            <person name="Nagai Y."/>
            <person name="Toyoda A."/>
            <person name="Suzuki Y."/>
            <person name="Arimoto A."/>
            <person name="Ishii H."/>
            <person name="Satoh N."/>
            <person name="Nishiyama T."/>
            <person name="Hasebe M."/>
            <person name="Maruyama T."/>
            <person name="Minagawa J."/>
            <person name="Obokata J."/>
            <person name="Shigenobu S."/>
        </authorList>
    </citation>
    <scope>NUCLEOTIDE SEQUENCE [LARGE SCALE GENOMIC DNA]</scope>
</reference>
<dbReference type="PROSITE" id="PS50994">
    <property type="entry name" value="INTEGRASE"/>
    <property type="match status" value="1"/>
</dbReference>
<comment type="caution">
    <text evidence="3">The sequence shown here is derived from an EMBL/GenBank/DDBJ whole genome shotgun (WGS) entry which is preliminary data.</text>
</comment>
<dbReference type="InterPro" id="IPR001584">
    <property type="entry name" value="Integrase_cat-core"/>
</dbReference>
<protein>
    <submittedName>
        <fullName evidence="3">Pol polyprotein</fullName>
    </submittedName>
</protein>
<dbReference type="SUPFAM" id="SSF53098">
    <property type="entry name" value="Ribonuclease H-like"/>
    <property type="match status" value="1"/>
</dbReference>
<dbReference type="GO" id="GO:0015074">
    <property type="term" value="P:DNA integration"/>
    <property type="evidence" value="ECO:0007669"/>
    <property type="project" value="InterPro"/>
</dbReference>
<feature type="domain" description="Integrase catalytic" evidence="2">
    <location>
        <begin position="38"/>
        <end position="211"/>
    </location>
</feature>
<feature type="compositionally biased region" description="Polar residues" evidence="1">
    <location>
        <begin position="211"/>
        <end position="220"/>
    </location>
</feature>
<organism evidence="3 4">
    <name type="scientific">Plakobranchus ocellatus</name>
    <dbReference type="NCBI Taxonomy" id="259542"/>
    <lineage>
        <taxon>Eukaryota</taxon>
        <taxon>Metazoa</taxon>
        <taxon>Spiralia</taxon>
        <taxon>Lophotrochozoa</taxon>
        <taxon>Mollusca</taxon>
        <taxon>Gastropoda</taxon>
        <taxon>Heterobranchia</taxon>
        <taxon>Euthyneura</taxon>
        <taxon>Panpulmonata</taxon>
        <taxon>Sacoglossa</taxon>
        <taxon>Placobranchoidea</taxon>
        <taxon>Plakobranchidae</taxon>
        <taxon>Plakobranchus</taxon>
    </lineage>
</organism>